<sequence>MHKQPLRIQAGPALRSALDAPGLSPATDSQTQLRTLRSGLGAAQGEMDEAPGPLWVHSRQMPPWGRPQAPLMPSGVL</sequence>
<accession>A0AC59ZYW2</accession>
<protein>
    <submittedName>
        <fullName evidence="1">Uncharacterized protein</fullName>
    </submittedName>
</protein>
<reference evidence="1" key="2">
    <citation type="submission" date="2025-03" db="EMBL/GenBank/DDBJ databases">
        <authorList>
            <consortium name="ELIXIR-Norway"/>
            <consortium name="Elixir Norway"/>
        </authorList>
    </citation>
    <scope>NUCLEOTIDE SEQUENCE</scope>
</reference>
<dbReference type="Proteomes" id="UP001162501">
    <property type="component" value="Chromosome 5"/>
</dbReference>
<name>A0AC59ZYW2_RANTA</name>
<gene>
    <name evidence="1" type="ORF">MRATA1EN22A_LOCUS24515</name>
</gene>
<proteinExistence type="predicted"/>
<evidence type="ECO:0000313" key="2">
    <source>
        <dbReference type="Proteomes" id="UP001162501"/>
    </source>
</evidence>
<organism evidence="1 2">
    <name type="scientific">Rangifer tarandus platyrhynchus</name>
    <name type="common">Svalbard reindeer</name>
    <dbReference type="NCBI Taxonomy" id="3082113"/>
    <lineage>
        <taxon>Eukaryota</taxon>
        <taxon>Metazoa</taxon>
        <taxon>Chordata</taxon>
        <taxon>Craniata</taxon>
        <taxon>Vertebrata</taxon>
        <taxon>Euteleostomi</taxon>
        <taxon>Mammalia</taxon>
        <taxon>Eutheria</taxon>
        <taxon>Laurasiatheria</taxon>
        <taxon>Artiodactyla</taxon>
        <taxon>Ruminantia</taxon>
        <taxon>Pecora</taxon>
        <taxon>Cervidae</taxon>
        <taxon>Odocoileinae</taxon>
        <taxon>Rangifer</taxon>
    </lineage>
</organism>
<dbReference type="EMBL" id="OX596089">
    <property type="protein sequence ID" value="CAN0529943.1"/>
    <property type="molecule type" value="Genomic_DNA"/>
</dbReference>
<reference evidence="1" key="1">
    <citation type="submission" date="2023-05" db="EMBL/GenBank/DDBJ databases">
        <authorList>
            <consortium name="ELIXIR-Norway"/>
        </authorList>
    </citation>
    <scope>NUCLEOTIDE SEQUENCE</scope>
</reference>
<evidence type="ECO:0000313" key="1">
    <source>
        <dbReference type="EMBL" id="CAN0529943.1"/>
    </source>
</evidence>